<evidence type="ECO:0000313" key="3">
    <source>
        <dbReference type="Proteomes" id="UP000550707"/>
    </source>
</evidence>
<proteinExistence type="predicted"/>
<organism evidence="2 3">
    <name type="scientific">Molossus molossus</name>
    <name type="common">Pallas' mastiff bat</name>
    <name type="synonym">Vespertilio molossus</name>
    <dbReference type="NCBI Taxonomy" id="27622"/>
    <lineage>
        <taxon>Eukaryota</taxon>
        <taxon>Metazoa</taxon>
        <taxon>Chordata</taxon>
        <taxon>Craniata</taxon>
        <taxon>Vertebrata</taxon>
        <taxon>Euteleostomi</taxon>
        <taxon>Mammalia</taxon>
        <taxon>Eutheria</taxon>
        <taxon>Laurasiatheria</taxon>
        <taxon>Chiroptera</taxon>
        <taxon>Yangochiroptera</taxon>
        <taxon>Molossidae</taxon>
        <taxon>Molossus</taxon>
    </lineage>
</organism>
<sequence length="214" mass="23536">MPIQPPSKDTEDMEGEGDSAAEMNGEEEESEEERSGSQTESEEESSEMDDEDYERRRSECVNEMLALTSCTCCRRSTSWRTGQLSKRLGQLYPLRRESQMPPLTCNDFPLPTYPQDLDPVTHSQWPCHLGASGTKPRICIFLLPKGRLTSPSGSSGALPSSHHRSGLLPLRAWTAVARSCSSQATLSSIPNQPLPSLPEVRPSVRSALAKTCPS</sequence>
<feature type="compositionally biased region" description="Acidic residues" evidence="1">
    <location>
        <begin position="40"/>
        <end position="52"/>
    </location>
</feature>
<feature type="region of interest" description="Disordered" evidence="1">
    <location>
        <begin position="186"/>
        <end position="214"/>
    </location>
</feature>
<feature type="compositionally biased region" description="Acidic residues" evidence="1">
    <location>
        <begin position="11"/>
        <end position="32"/>
    </location>
</feature>
<dbReference type="Proteomes" id="UP000550707">
    <property type="component" value="Unassembled WGS sequence"/>
</dbReference>
<dbReference type="AlphaFoldDB" id="A0A7J8ENC1"/>
<accession>A0A7J8ENC1</accession>
<evidence type="ECO:0000313" key="2">
    <source>
        <dbReference type="EMBL" id="KAF6436998.1"/>
    </source>
</evidence>
<dbReference type="EMBL" id="JACASF010000013">
    <property type="protein sequence ID" value="KAF6436998.1"/>
    <property type="molecule type" value="Genomic_DNA"/>
</dbReference>
<reference evidence="2 3" key="1">
    <citation type="journal article" date="2020" name="Nature">
        <title>Six reference-quality genomes reveal evolution of bat adaptations.</title>
        <authorList>
            <person name="Jebb D."/>
            <person name="Huang Z."/>
            <person name="Pippel M."/>
            <person name="Hughes G.M."/>
            <person name="Lavrichenko K."/>
            <person name="Devanna P."/>
            <person name="Winkler S."/>
            <person name="Jermiin L.S."/>
            <person name="Skirmuntt E.C."/>
            <person name="Katzourakis A."/>
            <person name="Burkitt-Gray L."/>
            <person name="Ray D.A."/>
            <person name="Sullivan K.A.M."/>
            <person name="Roscito J.G."/>
            <person name="Kirilenko B.M."/>
            <person name="Davalos L.M."/>
            <person name="Corthals A.P."/>
            <person name="Power M.L."/>
            <person name="Jones G."/>
            <person name="Ransome R.D."/>
            <person name="Dechmann D.K.N."/>
            <person name="Locatelli A.G."/>
            <person name="Puechmaille S.J."/>
            <person name="Fedrigo O."/>
            <person name="Jarvis E.D."/>
            <person name="Hiller M."/>
            <person name="Vernes S.C."/>
            <person name="Myers E.W."/>
            <person name="Teeling E.C."/>
        </authorList>
    </citation>
    <scope>NUCLEOTIDE SEQUENCE [LARGE SCALE GENOMIC DNA]</scope>
    <source>
        <strain evidence="2">MMolMol1</strain>
        <tissue evidence="2">Muscle</tissue>
    </source>
</reference>
<feature type="region of interest" description="Disordered" evidence="1">
    <location>
        <begin position="1"/>
        <end position="56"/>
    </location>
</feature>
<evidence type="ECO:0000256" key="1">
    <source>
        <dbReference type="SAM" id="MobiDB-lite"/>
    </source>
</evidence>
<keyword evidence="3" id="KW-1185">Reference proteome</keyword>
<gene>
    <name evidence="2" type="ORF">HJG59_001585</name>
</gene>
<protein>
    <submittedName>
        <fullName evidence="2">BRMS1 transcriptional repressor and anoikis regulator</fullName>
    </submittedName>
</protein>
<comment type="caution">
    <text evidence="2">The sequence shown here is derived from an EMBL/GenBank/DDBJ whole genome shotgun (WGS) entry which is preliminary data.</text>
</comment>
<name>A0A7J8ENC1_MOLMO</name>